<sequence length="96" mass="9697">MADKPSTPLLAKVVGLAAAAAAAWVASQVVDRSWQAARGHKPPKAEDPGDAGLSEILAAAALTGAVVAVARVFATRGAARFAEHAKSDPDIPDLTD</sequence>
<comment type="caution">
    <text evidence="2">The sequence shown here is derived from an EMBL/GenBank/DDBJ whole genome shotgun (WGS) entry which is preliminary data.</text>
</comment>
<dbReference type="InterPro" id="IPR025329">
    <property type="entry name" value="DUF4235"/>
</dbReference>
<keyword evidence="1" id="KW-0472">Membrane</keyword>
<evidence type="ECO:0000313" key="2">
    <source>
        <dbReference type="EMBL" id="MBT0993672.1"/>
    </source>
</evidence>
<proteinExistence type="predicted"/>
<gene>
    <name evidence="2" type="ORF">KIN34_05155</name>
</gene>
<protein>
    <submittedName>
        <fullName evidence="2">DUF4235 domain-containing protein</fullName>
    </submittedName>
</protein>
<dbReference type="Pfam" id="PF14019">
    <property type="entry name" value="DUF4235"/>
    <property type="match status" value="1"/>
</dbReference>
<organism evidence="2 3">
    <name type="scientific">Cellulomonas fulva</name>
    <dbReference type="NCBI Taxonomy" id="2835530"/>
    <lineage>
        <taxon>Bacteria</taxon>
        <taxon>Bacillati</taxon>
        <taxon>Actinomycetota</taxon>
        <taxon>Actinomycetes</taxon>
        <taxon>Micrococcales</taxon>
        <taxon>Cellulomonadaceae</taxon>
        <taxon>Cellulomonas</taxon>
    </lineage>
</organism>
<keyword evidence="1" id="KW-1133">Transmembrane helix</keyword>
<dbReference type="RefSeq" id="WP_214347622.1">
    <property type="nucleotide sequence ID" value="NZ_JAHBOH010000001.1"/>
</dbReference>
<reference evidence="2 3" key="1">
    <citation type="submission" date="2021-05" db="EMBL/GenBank/DDBJ databases">
        <title>Description of Cellulomonas sp. DKR-3 sp. nov.</title>
        <authorList>
            <person name="Dahal R.H."/>
            <person name="Chaudhary D.K."/>
        </authorList>
    </citation>
    <scope>NUCLEOTIDE SEQUENCE [LARGE SCALE GENOMIC DNA]</scope>
    <source>
        <strain evidence="2 3">DKR-3</strain>
    </source>
</reference>
<name>A0ABS5TX51_9CELL</name>
<dbReference type="EMBL" id="JAHBOH010000001">
    <property type="protein sequence ID" value="MBT0993672.1"/>
    <property type="molecule type" value="Genomic_DNA"/>
</dbReference>
<evidence type="ECO:0000256" key="1">
    <source>
        <dbReference type="SAM" id="Phobius"/>
    </source>
</evidence>
<evidence type="ECO:0000313" key="3">
    <source>
        <dbReference type="Proteomes" id="UP000722125"/>
    </source>
</evidence>
<dbReference type="Proteomes" id="UP000722125">
    <property type="component" value="Unassembled WGS sequence"/>
</dbReference>
<feature type="transmembrane region" description="Helical" evidence="1">
    <location>
        <begin position="56"/>
        <end position="74"/>
    </location>
</feature>
<keyword evidence="3" id="KW-1185">Reference proteome</keyword>
<accession>A0ABS5TX51</accession>
<keyword evidence="1" id="KW-0812">Transmembrane</keyword>